<dbReference type="RefSeq" id="WP_311727459.1">
    <property type="nucleotide sequence ID" value="NZ_JAVRFD010000016.1"/>
</dbReference>
<organism evidence="3 4">
    <name type="scientific">Streptomyces lonegramiae</name>
    <dbReference type="NCBI Taxonomy" id="3075524"/>
    <lineage>
        <taxon>Bacteria</taxon>
        <taxon>Bacillati</taxon>
        <taxon>Actinomycetota</taxon>
        <taxon>Actinomycetes</taxon>
        <taxon>Kitasatosporales</taxon>
        <taxon>Streptomycetaceae</taxon>
        <taxon>Streptomyces</taxon>
    </lineage>
</organism>
<feature type="chain" id="PRO_5045843246" evidence="1">
    <location>
        <begin position="35"/>
        <end position="626"/>
    </location>
</feature>
<reference evidence="3" key="1">
    <citation type="submission" date="2024-05" db="EMBL/GenBank/DDBJ databases">
        <title>30 novel species of actinomycetes from the DSMZ collection.</title>
        <authorList>
            <person name="Nouioui I."/>
        </authorList>
    </citation>
    <scope>NUCLEOTIDE SEQUENCE</scope>
    <source>
        <strain evidence="3">DSM 41529</strain>
    </source>
</reference>
<feature type="domain" description="GerMN" evidence="2">
    <location>
        <begin position="227"/>
        <end position="325"/>
    </location>
</feature>
<dbReference type="InterPro" id="IPR059026">
    <property type="entry name" value="LpqB_N"/>
</dbReference>
<dbReference type="Pfam" id="PF25976">
    <property type="entry name" value="LpqB_N"/>
    <property type="match status" value="1"/>
</dbReference>
<gene>
    <name evidence="3" type="ORF">RND15_30315</name>
</gene>
<dbReference type="Proteomes" id="UP001180754">
    <property type="component" value="Unassembled WGS sequence"/>
</dbReference>
<evidence type="ECO:0000256" key="1">
    <source>
        <dbReference type="SAM" id="SignalP"/>
    </source>
</evidence>
<keyword evidence="1" id="KW-0732">Signal</keyword>
<protein>
    <submittedName>
        <fullName evidence="3">LpqB family beta-propeller domain-containing protein</fullName>
    </submittedName>
</protein>
<dbReference type="PROSITE" id="PS51257">
    <property type="entry name" value="PROKAR_LIPOPROTEIN"/>
    <property type="match status" value="1"/>
</dbReference>
<comment type="caution">
    <text evidence="3">The sequence shown here is derived from an EMBL/GenBank/DDBJ whole genome shotgun (WGS) entry which is preliminary data.</text>
</comment>
<dbReference type="InterPro" id="IPR018910">
    <property type="entry name" value="LpqB_C"/>
</dbReference>
<dbReference type="SMART" id="SM00909">
    <property type="entry name" value="Germane"/>
    <property type="match status" value="1"/>
</dbReference>
<evidence type="ECO:0000313" key="4">
    <source>
        <dbReference type="Proteomes" id="UP001180754"/>
    </source>
</evidence>
<dbReference type="EMBL" id="JAVRFD010000016">
    <property type="protein sequence ID" value="MDT0546967.1"/>
    <property type="molecule type" value="Genomic_DNA"/>
</dbReference>
<accession>A0ABU2XM13</accession>
<evidence type="ECO:0000259" key="2">
    <source>
        <dbReference type="SMART" id="SM00909"/>
    </source>
</evidence>
<sequence>MGADRHRLRRTPRLLGAPALLACGALLLTGCASMPDSGDVRRVDSSPRTDVDTQVRVYGVSPGKGEQPTELVNGFLEATTSSEEDLATAKEYLTRGAARRWAPFAETTVLAQPPEVRVEADPGDRDGDGRTVVLSGKRIAKVDATHAYRPSEGDYVERIHLSKVGSEWRIDRLPGGLVLGEPDFQRIYASVNKYYFAELGPDAGNSRVGQDVLVADPVYLRRDVDPASAAVKALLDGPTSWLDPVVSTSFPAGTNLVRRDGKLTPDSSNTLKVRLGDRASHVGGARCARMAAQLLFTVQGLGQGSAGVGSVRLERQDGAELCSLSRDGARSYAPEQVYGRGDHQYFVDADHRVVRLSDEARQPQAVPGPFGEDGIGLGSVAVSRDERLAAGVTEDGRTLYVTELRSGAERGAVLLRLQGGGAQGGLSAPSWDGLGGLWVADRSAQRPRLLRLREGVEKADEVRLPDLKGGVIESLRLSADGTRIAMLIKRGGHTTLQLGRVERAGRGHLPAVAEGEAAPELSVRGLHPVSPRLEDVDAVSWAGGSRLVVAGREPGGVQQLQYVETDGSPADVPAVPGPNGVAAVAAFEDKNRPLIAETTNDGIVRLMPNTDWKTVAKEGSVPVYPG</sequence>
<dbReference type="Pfam" id="PF10646">
    <property type="entry name" value="Germane"/>
    <property type="match status" value="1"/>
</dbReference>
<keyword evidence="4" id="KW-1185">Reference proteome</keyword>
<proteinExistence type="predicted"/>
<dbReference type="InterPro" id="IPR019606">
    <property type="entry name" value="GerMN"/>
</dbReference>
<feature type="signal peptide" evidence="1">
    <location>
        <begin position="1"/>
        <end position="34"/>
    </location>
</feature>
<name>A0ABU2XM13_9ACTN</name>
<dbReference type="Pfam" id="PF10647">
    <property type="entry name" value="Gmad1"/>
    <property type="match status" value="1"/>
</dbReference>
<evidence type="ECO:0000313" key="3">
    <source>
        <dbReference type="EMBL" id="MDT0546967.1"/>
    </source>
</evidence>
<dbReference type="SUPFAM" id="SSF63829">
    <property type="entry name" value="Calcium-dependent phosphotriesterase"/>
    <property type="match status" value="1"/>
</dbReference>